<dbReference type="EMBL" id="SOFI01000001">
    <property type="protein sequence ID" value="TFB81392.1"/>
    <property type="molecule type" value="Genomic_DNA"/>
</dbReference>
<proteinExistence type="predicted"/>
<evidence type="ECO:0008006" key="3">
    <source>
        <dbReference type="Google" id="ProtNLM"/>
    </source>
</evidence>
<organism evidence="1 2">
    <name type="scientific">Terrimesophilobacter mesophilus</name>
    <dbReference type="NCBI Taxonomy" id="433647"/>
    <lineage>
        <taxon>Bacteria</taxon>
        <taxon>Bacillati</taxon>
        <taxon>Actinomycetota</taxon>
        <taxon>Actinomycetes</taxon>
        <taxon>Micrococcales</taxon>
        <taxon>Microbacteriaceae</taxon>
        <taxon>Terrimesophilobacter</taxon>
    </lineage>
</organism>
<gene>
    <name evidence="1" type="ORF">E3N84_00175</name>
</gene>
<dbReference type="PANTHER" id="PTHR37807">
    <property type="entry name" value="OS07G0160300 PROTEIN"/>
    <property type="match status" value="1"/>
</dbReference>
<dbReference type="PANTHER" id="PTHR37807:SF3">
    <property type="entry name" value="OS07G0160300 PROTEIN"/>
    <property type="match status" value="1"/>
</dbReference>
<dbReference type="RefSeq" id="WP_104094515.1">
    <property type="nucleotide sequence ID" value="NZ_JACHBP010000001.1"/>
</dbReference>
<evidence type="ECO:0000313" key="2">
    <source>
        <dbReference type="Proteomes" id="UP000298488"/>
    </source>
</evidence>
<dbReference type="InterPro" id="IPR027417">
    <property type="entry name" value="P-loop_NTPase"/>
</dbReference>
<sequence>MQAVFVNGIPGSGKSTLASGLAGELGFPVVAKDTIKEALADVVRVPLHTRRIGALASDVMWSLVGLVDGPVIVESFWATGRDEDFFQRGVADAGVDVAVEVWCEVSIETARRRFEERPRHPVHQDTERGFEWEQLARAARPISQFPTVIVNTEAPVDVPKLAVELRAVLGLSAQA</sequence>
<dbReference type="OrthoDB" id="3819922at2"/>
<dbReference type="Proteomes" id="UP000298488">
    <property type="component" value="Unassembled WGS sequence"/>
</dbReference>
<comment type="caution">
    <text evidence="1">The sequence shown here is derived from an EMBL/GenBank/DDBJ whole genome shotgun (WGS) entry which is preliminary data.</text>
</comment>
<dbReference type="Gene3D" id="3.40.50.300">
    <property type="entry name" value="P-loop containing nucleotide triphosphate hydrolases"/>
    <property type="match status" value="1"/>
</dbReference>
<dbReference type="AlphaFoldDB" id="A0A4R8VGI9"/>
<name>A0A4R8VGI9_9MICO</name>
<accession>A0A4R8VGI9</accession>
<evidence type="ECO:0000313" key="1">
    <source>
        <dbReference type="EMBL" id="TFB81392.1"/>
    </source>
</evidence>
<dbReference type="Pfam" id="PF13238">
    <property type="entry name" value="AAA_18"/>
    <property type="match status" value="1"/>
</dbReference>
<dbReference type="SUPFAM" id="SSF52540">
    <property type="entry name" value="P-loop containing nucleoside triphosphate hydrolases"/>
    <property type="match status" value="1"/>
</dbReference>
<protein>
    <recommendedName>
        <fullName evidence="3">Kinase</fullName>
    </recommendedName>
</protein>
<keyword evidence="2" id="KW-1185">Reference proteome</keyword>
<reference evidence="1 2" key="1">
    <citation type="submission" date="2019-03" db="EMBL/GenBank/DDBJ databases">
        <title>Genomics of glacier-inhabiting Cryobacterium strains.</title>
        <authorList>
            <person name="Liu Q."/>
            <person name="Xin Y.-H."/>
        </authorList>
    </citation>
    <scope>NUCLEOTIDE SEQUENCE [LARGE SCALE GENOMIC DNA]</scope>
    <source>
        <strain evidence="1 2">CGMCC 1.10440</strain>
    </source>
</reference>